<evidence type="ECO:0000256" key="1">
    <source>
        <dbReference type="SAM" id="SignalP"/>
    </source>
</evidence>
<dbReference type="GO" id="GO:0003735">
    <property type="term" value="F:structural constituent of ribosome"/>
    <property type="evidence" value="ECO:0007669"/>
    <property type="project" value="InterPro"/>
</dbReference>
<dbReference type="HAMAP" id="MF_00273">
    <property type="entry name" value="Ribosomal_eL20"/>
    <property type="match status" value="1"/>
</dbReference>
<dbReference type="GO" id="GO:0005840">
    <property type="term" value="C:ribosome"/>
    <property type="evidence" value="ECO:0007669"/>
    <property type="project" value="InterPro"/>
</dbReference>
<evidence type="ECO:0000313" key="2">
    <source>
        <dbReference type="EMBL" id="TYH87886.1"/>
    </source>
</evidence>
<feature type="chain" id="PRO_5022672253" evidence="1">
    <location>
        <begin position="24"/>
        <end position="104"/>
    </location>
</feature>
<feature type="signal peptide" evidence="1">
    <location>
        <begin position="1"/>
        <end position="23"/>
    </location>
</feature>
<dbReference type="InterPro" id="IPR028877">
    <property type="entry name" value="Ribosomal_eL20"/>
</dbReference>
<organism evidence="2 3">
    <name type="scientific">Gossypium tomentosum</name>
    <name type="common">Hawaiian cotton</name>
    <name type="synonym">Gossypium sandvicense</name>
    <dbReference type="NCBI Taxonomy" id="34277"/>
    <lineage>
        <taxon>Eukaryota</taxon>
        <taxon>Viridiplantae</taxon>
        <taxon>Streptophyta</taxon>
        <taxon>Embryophyta</taxon>
        <taxon>Tracheophyta</taxon>
        <taxon>Spermatophyta</taxon>
        <taxon>Magnoliopsida</taxon>
        <taxon>eudicotyledons</taxon>
        <taxon>Gunneridae</taxon>
        <taxon>Pentapetalae</taxon>
        <taxon>rosids</taxon>
        <taxon>malvids</taxon>
        <taxon>Malvales</taxon>
        <taxon>Malvaceae</taxon>
        <taxon>Malvoideae</taxon>
        <taxon>Gossypium</taxon>
    </lineage>
</organism>
<dbReference type="InterPro" id="IPR021138">
    <property type="entry name" value="Ribosomal_eL20_eukaryotes"/>
</dbReference>
<name>A0A5D2M9A6_GOSTO</name>
<dbReference type="FunFam" id="3.10.20.10:FF:000002">
    <property type="entry name" value="60S ribosomal protein L18a"/>
    <property type="match status" value="1"/>
</dbReference>
<dbReference type="AlphaFoldDB" id="A0A5D2M9A6"/>
<dbReference type="EMBL" id="CM017623">
    <property type="protein sequence ID" value="TYH87886.1"/>
    <property type="molecule type" value="Genomic_DNA"/>
</dbReference>
<feature type="non-terminal residue" evidence="2">
    <location>
        <position position="1"/>
    </location>
</feature>
<proteinExistence type="inferred from homology"/>
<evidence type="ECO:0000313" key="3">
    <source>
        <dbReference type="Proteomes" id="UP000322667"/>
    </source>
</evidence>
<accession>A0A5D2M9A6</accession>
<dbReference type="Proteomes" id="UP000322667">
    <property type="component" value="Chromosome D01"/>
</dbReference>
<gene>
    <name evidence="2" type="ORF">ES332_D01G149800v1</name>
</gene>
<dbReference type="Gene3D" id="3.10.20.10">
    <property type="match status" value="1"/>
</dbReference>
<keyword evidence="3" id="KW-1185">Reference proteome</keyword>
<keyword evidence="1" id="KW-0732">Signal</keyword>
<dbReference type="PANTHER" id="PTHR10052">
    <property type="entry name" value="60S RIBOSOMAL PROTEIN L18A"/>
    <property type="match status" value="1"/>
</dbReference>
<sequence>LCSLLVLCPHLYPLLVLYSSSLCQFCLWLQFHQYQVVERALPTENDEHPKIYRIKLWAINEVRAKSKFWYFFRKLKKVKKSNGQVLAINEVKMLSDIHLMILYL</sequence>
<protein>
    <submittedName>
        <fullName evidence="2">Uncharacterized protein</fullName>
    </submittedName>
</protein>
<reference evidence="2 3" key="1">
    <citation type="submission" date="2019-07" db="EMBL/GenBank/DDBJ databases">
        <title>WGS assembly of Gossypium tomentosum.</title>
        <authorList>
            <person name="Chen Z.J."/>
            <person name="Sreedasyam A."/>
            <person name="Ando A."/>
            <person name="Song Q."/>
            <person name="De L."/>
            <person name="Hulse-Kemp A."/>
            <person name="Ding M."/>
            <person name="Ye W."/>
            <person name="Kirkbride R."/>
            <person name="Jenkins J."/>
            <person name="Plott C."/>
            <person name="Lovell J."/>
            <person name="Lin Y.-M."/>
            <person name="Vaughn R."/>
            <person name="Liu B."/>
            <person name="Li W."/>
            <person name="Simpson S."/>
            <person name="Scheffler B."/>
            <person name="Saski C."/>
            <person name="Grover C."/>
            <person name="Hu G."/>
            <person name="Conover J."/>
            <person name="Carlson J."/>
            <person name="Shu S."/>
            <person name="Boston L."/>
            <person name="Williams M."/>
            <person name="Peterson D."/>
            <person name="Mcgee K."/>
            <person name="Jones D."/>
            <person name="Wendel J."/>
            <person name="Stelly D."/>
            <person name="Grimwood J."/>
            <person name="Schmutz J."/>
        </authorList>
    </citation>
    <scope>NUCLEOTIDE SEQUENCE [LARGE SCALE GENOMIC DNA]</scope>
    <source>
        <strain evidence="2">7179.01</strain>
    </source>
</reference>
<dbReference type="GO" id="GO:0006412">
    <property type="term" value="P:translation"/>
    <property type="evidence" value="ECO:0007669"/>
    <property type="project" value="InterPro"/>
</dbReference>